<dbReference type="InterPro" id="IPR001650">
    <property type="entry name" value="Helicase_C-like"/>
</dbReference>
<dbReference type="Gene3D" id="3.30.530.20">
    <property type="match status" value="2"/>
</dbReference>
<dbReference type="InterPro" id="IPR049730">
    <property type="entry name" value="SNF2/RAD54-like_C"/>
</dbReference>
<feature type="region of interest" description="Disordered" evidence="13">
    <location>
        <begin position="57"/>
        <end position="291"/>
    </location>
</feature>
<feature type="non-terminal residue" evidence="18">
    <location>
        <position position="1"/>
    </location>
</feature>
<evidence type="ECO:0000256" key="11">
    <source>
        <dbReference type="ARBA" id="ARBA00023242"/>
    </source>
</evidence>
<keyword evidence="3" id="KW-0479">Metal-binding</keyword>
<keyword evidence="14" id="KW-0812">Transmembrane</keyword>
<keyword evidence="14" id="KW-0472">Membrane</keyword>
<dbReference type="SUPFAM" id="SSF55961">
    <property type="entry name" value="Bet v1-like"/>
    <property type="match status" value="1"/>
</dbReference>
<dbReference type="Gene3D" id="3.40.50.10810">
    <property type="entry name" value="Tandem AAA-ATPase domain"/>
    <property type="match status" value="1"/>
</dbReference>
<feature type="compositionally biased region" description="Pro residues" evidence="13">
    <location>
        <begin position="64"/>
        <end position="75"/>
    </location>
</feature>
<evidence type="ECO:0000256" key="7">
    <source>
        <dbReference type="ARBA" id="ARBA00022806"/>
    </source>
</evidence>
<keyword evidence="10" id="KW-0238">DNA-binding</keyword>
<dbReference type="Pfam" id="PF07496">
    <property type="entry name" value="zf-CW"/>
    <property type="match status" value="1"/>
</dbReference>
<evidence type="ECO:0000259" key="15">
    <source>
        <dbReference type="PROSITE" id="PS51050"/>
    </source>
</evidence>
<dbReference type="PANTHER" id="PTHR45797:SF1">
    <property type="entry name" value="HELICASE ARIP4"/>
    <property type="match status" value="1"/>
</dbReference>
<evidence type="ECO:0000256" key="10">
    <source>
        <dbReference type="ARBA" id="ARBA00023125"/>
    </source>
</evidence>
<accession>A0ABQ6MD83</accession>
<evidence type="ECO:0000256" key="3">
    <source>
        <dbReference type="ARBA" id="ARBA00022723"/>
    </source>
</evidence>
<dbReference type="SMART" id="SM00487">
    <property type="entry name" value="DEXDc"/>
    <property type="match status" value="1"/>
</dbReference>
<dbReference type="Pfam" id="PF00271">
    <property type="entry name" value="Helicase_C"/>
    <property type="match status" value="1"/>
</dbReference>
<dbReference type="PROSITE" id="PS51192">
    <property type="entry name" value="HELICASE_ATP_BIND_1"/>
    <property type="match status" value="1"/>
</dbReference>
<evidence type="ECO:0000256" key="12">
    <source>
        <dbReference type="SAM" id="Coils"/>
    </source>
</evidence>
<evidence type="ECO:0000256" key="1">
    <source>
        <dbReference type="ARBA" id="ARBA00004123"/>
    </source>
</evidence>
<comment type="caution">
    <text evidence="18">The sequence shown here is derived from an EMBL/GenBank/DDBJ whole genome shotgun (WGS) entry which is preliminary data.</text>
</comment>
<evidence type="ECO:0000256" key="9">
    <source>
        <dbReference type="ARBA" id="ARBA00022840"/>
    </source>
</evidence>
<evidence type="ECO:0000256" key="13">
    <source>
        <dbReference type="SAM" id="MobiDB-lite"/>
    </source>
</evidence>
<feature type="domain" description="Helicase ATP-binding" evidence="16">
    <location>
        <begin position="326"/>
        <end position="506"/>
    </location>
</feature>
<dbReference type="PROSITE" id="PS51050">
    <property type="entry name" value="ZF_CW"/>
    <property type="match status" value="1"/>
</dbReference>
<feature type="region of interest" description="Disordered" evidence="13">
    <location>
        <begin position="1000"/>
        <end position="1019"/>
    </location>
</feature>
<dbReference type="Gene3D" id="3.40.50.300">
    <property type="entry name" value="P-loop containing nucleotide triphosphate hydrolases"/>
    <property type="match status" value="1"/>
</dbReference>
<keyword evidence="4" id="KW-0547">Nucleotide-binding</keyword>
<feature type="compositionally biased region" description="Basic and acidic residues" evidence="13">
    <location>
        <begin position="77"/>
        <end position="92"/>
    </location>
</feature>
<keyword evidence="5" id="KW-0863">Zinc-finger</keyword>
<feature type="compositionally biased region" description="Low complexity" evidence="13">
    <location>
        <begin position="658"/>
        <end position="668"/>
    </location>
</feature>
<dbReference type="Proteomes" id="UP001165060">
    <property type="component" value="Unassembled WGS sequence"/>
</dbReference>
<keyword evidence="8" id="KW-0862">Zinc</keyword>
<feature type="domain" description="CW-type" evidence="15">
    <location>
        <begin position="931"/>
        <end position="983"/>
    </location>
</feature>
<organism evidence="18 19">
    <name type="scientific">Tetraparma gracilis</name>
    <dbReference type="NCBI Taxonomy" id="2962635"/>
    <lineage>
        <taxon>Eukaryota</taxon>
        <taxon>Sar</taxon>
        <taxon>Stramenopiles</taxon>
        <taxon>Ochrophyta</taxon>
        <taxon>Bolidophyceae</taxon>
        <taxon>Parmales</taxon>
        <taxon>Triparmaceae</taxon>
        <taxon>Tetraparma</taxon>
    </lineage>
</organism>
<feature type="transmembrane region" description="Helical" evidence="14">
    <location>
        <begin position="2030"/>
        <end position="2051"/>
    </location>
</feature>
<dbReference type="InterPro" id="IPR011124">
    <property type="entry name" value="Znf_CW"/>
</dbReference>
<reference evidence="18 19" key="1">
    <citation type="journal article" date="2023" name="Commun. Biol.">
        <title>Genome analysis of Parmales, the sister group of diatoms, reveals the evolutionary specialization of diatoms from phago-mixotrophs to photoautotrophs.</title>
        <authorList>
            <person name="Ban H."/>
            <person name="Sato S."/>
            <person name="Yoshikawa S."/>
            <person name="Yamada K."/>
            <person name="Nakamura Y."/>
            <person name="Ichinomiya M."/>
            <person name="Sato N."/>
            <person name="Blanc-Mathieu R."/>
            <person name="Endo H."/>
            <person name="Kuwata A."/>
            <person name="Ogata H."/>
        </authorList>
    </citation>
    <scope>NUCLEOTIDE SEQUENCE [LARGE SCALE GENOMIC DNA]</scope>
</reference>
<dbReference type="PROSITE" id="PS51194">
    <property type="entry name" value="HELICASE_CTER"/>
    <property type="match status" value="1"/>
</dbReference>
<keyword evidence="19" id="KW-1185">Reference proteome</keyword>
<gene>
    <name evidence="18" type="ORF">TeGR_g11593</name>
</gene>
<evidence type="ECO:0000259" key="16">
    <source>
        <dbReference type="PROSITE" id="PS51192"/>
    </source>
</evidence>
<comment type="subcellular location">
    <subcellularLocation>
        <location evidence="1">Nucleus</location>
    </subcellularLocation>
</comment>
<feature type="domain" description="Helicase C-terminal" evidence="17">
    <location>
        <begin position="719"/>
        <end position="923"/>
    </location>
</feature>
<dbReference type="SUPFAM" id="SSF52540">
    <property type="entry name" value="P-loop containing nucleoside triphosphate hydrolases"/>
    <property type="match status" value="2"/>
</dbReference>
<evidence type="ECO:0000256" key="6">
    <source>
        <dbReference type="ARBA" id="ARBA00022801"/>
    </source>
</evidence>
<feature type="compositionally biased region" description="Low complexity" evidence="13">
    <location>
        <begin position="250"/>
        <end position="268"/>
    </location>
</feature>
<evidence type="ECO:0000256" key="4">
    <source>
        <dbReference type="ARBA" id="ARBA00022741"/>
    </source>
</evidence>
<feature type="compositionally biased region" description="Acidic residues" evidence="13">
    <location>
        <begin position="166"/>
        <end position="188"/>
    </location>
</feature>
<evidence type="ECO:0000256" key="2">
    <source>
        <dbReference type="ARBA" id="ARBA00007025"/>
    </source>
</evidence>
<feature type="compositionally biased region" description="Acidic residues" evidence="13">
    <location>
        <begin position="1003"/>
        <end position="1018"/>
    </location>
</feature>
<feature type="compositionally biased region" description="Basic and acidic residues" evidence="13">
    <location>
        <begin position="214"/>
        <end position="225"/>
    </location>
</feature>
<keyword evidence="14" id="KW-1133">Transmembrane helix</keyword>
<comment type="similarity">
    <text evidence="2">Belongs to the SNF2/RAD54 helicase family.</text>
</comment>
<feature type="region of interest" description="Disordered" evidence="13">
    <location>
        <begin position="1361"/>
        <end position="1418"/>
    </location>
</feature>
<protein>
    <submittedName>
        <fullName evidence="18">Uncharacterized protein</fullName>
    </submittedName>
</protein>
<dbReference type="InterPro" id="IPR038718">
    <property type="entry name" value="SNF2-like_sf"/>
</dbReference>
<evidence type="ECO:0000313" key="18">
    <source>
        <dbReference type="EMBL" id="GMI23931.1"/>
    </source>
</evidence>
<feature type="compositionally biased region" description="Basic and acidic residues" evidence="13">
    <location>
        <begin position="670"/>
        <end position="679"/>
    </location>
</feature>
<evidence type="ECO:0000256" key="14">
    <source>
        <dbReference type="SAM" id="Phobius"/>
    </source>
</evidence>
<dbReference type="InterPro" id="IPR023393">
    <property type="entry name" value="START-like_dom_sf"/>
</dbReference>
<dbReference type="PANTHER" id="PTHR45797">
    <property type="entry name" value="RAD54-LIKE"/>
    <property type="match status" value="1"/>
</dbReference>
<evidence type="ECO:0000256" key="5">
    <source>
        <dbReference type="ARBA" id="ARBA00022771"/>
    </source>
</evidence>
<dbReference type="InterPro" id="IPR044574">
    <property type="entry name" value="ARIP4-like"/>
</dbReference>
<dbReference type="CDD" id="cd18793">
    <property type="entry name" value="SF2_C_SNF"/>
    <property type="match status" value="1"/>
</dbReference>
<keyword evidence="11" id="KW-0539">Nucleus</keyword>
<dbReference type="Pfam" id="PF00176">
    <property type="entry name" value="SNF2-rel_dom"/>
    <property type="match status" value="1"/>
</dbReference>
<keyword evidence="9" id="KW-0067">ATP-binding</keyword>
<dbReference type="InterPro" id="IPR027417">
    <property type="entry name" value="P-loop_NTPase"/>
</dbReference>
<keyword evidence="6" id="KW-0378">Hydrolase</keyword>
<dbReference type="Gene3D" id="3.30.40.100">
    <property type="match status" value="1"/>
</dbReference>
<keyword evidence="7" id="KW-0347">Helicase</keyword>
<feature type="region of interest" description="Disordered" evidence="13">
    <location>
        <begin position="1097"/>
        <end position="1117"/>
    </location>
</feature>
<feature type="coiled-coil region" evidence="12">
    <location>
        <begin position="1058"/>
        <end position="1085"/>
    </location>
</feature>
<evidence type="ECO:0000259" key="17">
    <source>
        <dbReference type="PROSITE" id="PS51194"/>
    </source>
</evidence>
<evidence type="ECO:0000313" key="19">
    <source>
        <dbReference type="Proteomes" id="UP001165060"/>
    </source>
</evidence>
<dbReference type="SMART" id="SM00490">
    <property type="entry name" value="HELICc"/>
    <property type="match status" value="1"/>
</dbReference>
<evidence type="ECO:0000256" key="8">
    <source>
        <dbReference type="ARBA" id="ARBA00022833"/>
    </source>
</evidence>
<dbReference type="InterPro" id="IPR000330">
    <property type="entry name" value="SNF2_N"/>
</dbReference>
<feature type="compositionally biased region" description="Basic and acidic residues" evidence="13">
    <location>
        <begin position="1393"/>
        <end position="1417"/>
    </location>
</feature>
<sequence length="2073" mass="229268">DIKADVDAELDKYVAELTRFADMARTEVFRVFEIFDNPDLPTGLRVTERELFELHRHRKLGRAPSPPPSGTPEDPPTPDHVRNATEELRQRDLAAGIEGGVRGPTKGHKMVKSQPKYAISDRTKASNADPWDDDVDSIQDTRSALEQLARNRLRNDSSFGRGGGGGDDDDSELEIDEEVMAEAEEEENEKMAKAASKRRVYKPMSFGEADDREEDRKEAEQERKRAAPRRKSARREASQSPATERTVVQPRTSSSSSPSRPSSSTPSRNQSPILPPFSPAHLPSPSYEESDLTLEAPDITLHAPVARALKPHQREAAAWLWKRVIATPAGSSNGCLLAHHMGLGKTLTSIAVILAFSASPAMKAKRNNLDPRVLVVCPSGVALNWLAEFKKWDKGGFLRLMNHKDMDKGRSREALVADWYRRGGVLITSNTLMSRADLNSQEFKTLCQAELIVCDEAHNYLTNPKTGGYKALAEMSSKTRKVILSGTAIKNNLAEYYHLLNWLRPNCLGLFGAFETKYVDPIKRGSLKDSSPQAIQHMKIKIRHLKDHVVGDFVDFRGPEILATELAGIRVNVIFVKPTQLQSKLNKILKKVSKAMREESGAEDKKQKGDALAKINILRPILNHPACAFRNVVSTKRTAAEEGGEGGEEMPTIVGTARAPRGSAAAVARSKKEEKGRDPNEEEEGDRNIGEAFKLKVEGDRKLKTKDKEDIAHGQKIRLLLNILALAKKNGEKVVVFSHCLQTLNYLEMVFKTDWGREVVDESIDEAVRNECGGWEKDREYLRIDGSKTGEDRHADIAKFTDNTSFNEQRGRGDSADMQDSQGVTRSEHVEKTVFLISTRSGGIGVNLVAANRVVLMDGHFNPTHDVQAICRCYRYGQESDVSVYRLLCEGTLEEKIFKRTVNKQSLAARVMEDDSTEIKNLFNASELDDLDVNDDWIRCDECEKWRMIPPWVEREDPLTWTCSMNDHDPARSSCEAKELTTREYLAVFDQAAKKVIERNNNDEDIAAPEEDGVEGQDDSIMKQVLALPALTKLISKRSAHNDMFQREEEEDSKKMSAADIEAAMKQLEADEAAARQQAEAAAVARAMAYTAGGGQQVAAQPHNGAGNAGGGQQVAAQRASGASTAAVALNREAMELQRRVGVEMVGLGQRVDVMSKQAMQYQAMLWQGVQKLPGEYGKFLEIVQSADEMHAFRSSYWTDLANDERTIDGSEQARLVDVYENLAVDVDDKSAEMHAINDLTAKIEKLTEWAGGSSEVGDWDELNRNKLFALIATMEKKRELMGRALSTYQEWPEPLKKHIAHLATDIWKDPLLLPGVFETMDRVVMPSLAESAQLQVINKLRQLLVLGNLTAEILPPPGGLGGGLGGGLPQQAGVASTWQQQQQQQQQQQLLERARLAERAEEEKKAREDRAAEEKRAKARAAIDAAKMEAEAVKERARIEREAKEAQEAQARAELRLAAEAQARAADEQRLAAEAQAERIAAAAAVQAAADTAAQAGTDPSSLLEQFRYNIFPIVVKPETPASSFVFEQKKVGRFGFLKFSEWKAKKDAKYFAKRDIIVGACGLLVSCENDFTGLASAAMNGIGDSGGAICYVFRFSADAKASQALFKAFVALSGPDKKALLDQIGHVWRMPGVASGDVVQRGGDWGSNEYVERAIKEDERAKGCTRGTIQGIWRLSRIAANLCRATLVFQVKPGGSIPVRAMNWGIKKALAIAEGLRDTYERNWKAVDAELRRASPPPPTVNQLNEEQTRIARSCMALETGSASVEWTKLTSASPFVELAMKYTKPVSNEPSVALGKAKATLDCSATEAFTYQLAMCGREKMRTRREVGDRACFIFKEHTAHDFELAYVAKMPFPLTNREFLARYLSFKEPTGDLVVVFEALPDSTTADYGANLKIVRAKSTGIFRFKPINDDAQCEVTLVQHGNAGGFVPERVVVAKIPQALSGVAQMRELFQRDDGIDDAARGELAAIIKYVWFRPMMDTIAQRLLESVSWGLKMRLYMGAGLSTMDLISDVYMIYTYATTGDTGAALSLAIMVGLCLLLQLIFVYMNTRKGPKRVMLKEMLIVLSGTA</sequence>
<dbReference type="InterPro" id="IPR014001">
    <property type="entry name" value="Helicase_ATP-bd"/>
</dbReference>
<name>A0ABQ6MD83_9STRA</name>
<proteinExistence type="inferred from homology"/>
<dbReference type="EMBL" id="BRYB01001361">
    <property type="protein sequence ID" value="GMI23931.1"/>
    <property type="molecule type" value="Genomic_DNA"/>
</dbReference>
<feature type="compositionally biased region" description="Low complexity" evidence="13">
    <location>
        <begin position="1380"/>
        <end position="1392"/>
    </location>
</feature>
<keyword evidence="12" id="KW-0175">Coiled coil</keyword>
<feature type="region of interest" description="Disordered" evidence="13">
    <location>
        <begin position="658"/>
        <end position="689"/>
    </location>
</feature>